<gene>
    <name evidence="2" type="ORF">METZ01_LOCUS94353</name>
</gene>
<evidence type="ECO:0000313" key="2">
    <source>
        <dbReference type="EMBL" id="SVA41499.1"/>
    </source>
</evidence>
<sequence>MAGRVFVVNVGSNAAHRFCSPIFQDRTFEFIPIPEDRFIPQPNGVLYGDLHSFYDPSKNLNSYIPERFLKETTHNDPEFDTFTYGDNCDVNPRAMSLRNVERGDFLMFLARLNHWVPEGGTDAYGFFLVGYLHVDHIINSVTNIPLNVDLERFSSNAHIRRAMYDSSLWDSFWVFGGSSWSRRFHKAVPVTREICDQVFRAADGSKWKWEMKEHGRSDLQIIGSYTRTCRCLIDPGTEEGAERARLLWKWIELYSDQSPD</sequence>
<name>A0A381VMF5_9ZZZZ</name>
<organism evidence="2">
    <name type="scientific">marine metagenome</name>
    <dbReference type="NCBI Taxonomy" id="408172"/>
    <lineage>
        <taxon>unclassified sequences</taxon>
        <taxon>metagenomes</taxon>
        <taxon>ecological metagenomes</taxon>
    </lineage>
</organism>
<feature type="domain" description="Nucleotide modification associated" evidence="1">
    <location>
        <begin position="7"/>
        <end position="192"/>
    </location>
</feature>
<accession>A0A381VMF5</accession>
<proteinExistence type="predicted"/>
<dbReference type="AlphaFoldDB" id="A0A381VMF5"/>
<dbReference type="Pfam" id="PF18754">
    <property type="entry name" value="Nmad3"/>
    <property type="match status" value="1"/>
</dbReference>
<protein>
    <recommendedName>
        <fullName evidence="1">Nucleotide modification associated domain-containing protein</fullName>
    </recommendedName>
</protein>
<dbReference type="InterPro" id="IPR041135">
    <property type="entry name" value="Nmad3"/>
</dbReference>
<reference evidence="2" key="1">
    <citation type="submission" date="2018-05" db="EMBL/GenBank/DDBJ databases">
        <authorList>
            <person name="Lanie J.A."/>
            <person name="Ng W.-L."/>
            <person name="Kazmierczak K.M."/>
            <person name="Andrzejewski T.M."/>
            <person name="Davidsen T.M."/>
            <person name="Wayne K.J."/>
            <person name="Tettelin H."/>
            <person name="Glass J.I."/>
            <person name="Rusch D."/>
            <person name="Podicherti R."/>
            <person name="Tsui H.-C.T."/>
            <person name="Winkler M.E."/>
        </authorList>
    </citation>
    <scope>NUCLEOTIDE SEQUENCE</scope>
</reference>
<dbReference type="EMBL" id="UINC01009248">
    <property type="protein sequence ID" value="SVA41499.1"/>
    <property type="molecule type" value="Genomic_DNA"/>
</dbReference>
<evidence type="ECO:0000259" key="1">
    <source>
        <dbReference type="Pfam" id="PF18754"/>
    </source>
</evidence>